<dbReference type="PANTHER" id="PTHR33103">
    <property type="entry name" value="OS01G0153900 PROTEIN"/>
    <property type="match status" value="1"/>
</dbReference>
<sequence length="270" mass="29248">KRKSRKAAIANTSNSQNVITLKLLIDTKEKRVLFAEGGKYFTDFLFSLLSMPVGTIIRLLSTDIGMVGTLGKLYQSLENLSDTYIQSNVDKDILLKPKSSALGQSSNLLSLTNDDHDITSHELYSCGKKSNNYSSGLGSHRSTKKYSCPNKYVADDPKATCPDCGSLLNKVLNFVPPPNSTEVGSSSSSSSRSNDDVGIVKGLVTYMIMDDLEVKPMSSISSIALLNTFNVKEIGALQEKIVSVGINEGLRLLKASLLTKTVLTHVFLGN</sequence>
<dbReference type="Pfam" id="PF05056">
    <property type="entry name" value="DUF674"/>
    <property type="match status" value="1"/>
</dbReference>
<name>A0A7J6FLG4_CANSA</name>
<dbReference type="InterPro" id="IPR007750">
    <property type="entry name" value="DUF674"/>
</dbReference>
<dbReference type="PANTHER" id="PTHR33103:SF19">
    <property type="entry name" value="OS09G0544700 PROTEIN"/>
    <property type="match status" value="1"/>
</dbReference>
<dbReference type="Proteomes" id="UP000583929">
    <property type="component" value="Unassembled WGS sequence"/>
</dbReference>
<comment type="caution">
    <text evidence="1">The sequence shown here is derived from an EMBL/GenBank/DDBJ whole genome shotgun (WGS) entry which is preliminary data.</text>
</comment>
<feature type="non-terminal residue" evidence="1">
    <location>
        <position position="1"/>
    </location>
</feature>
<organism evidence="1 2">
    <name type="scientific">Cannabis sativa</name>
    <name type="common">Hemp</name>
    <name type="synonym">Marijuana</name>
    <dbReference type="NCBI Taxonomy" id="3483"/>
    <lineage>
        <taxon>Eukaryota</taxon>
        <taxon>Viridiplantae</taxon>
        <taxon>Streptophyta</taxon>
        <taxon>Embryophyta</taxon>
        <taxon>Tracheophyta</taxon>
        <taxon>Spermatophyta</taxon>
        <taxon>Magnoliopsida</taxon>
        <taxon>eudicotyledons</taxon>
        <taxon>Gunneridae</taxon>
        <taxon>Pentapetalae</taxon>
        <taxon>rosids</taxon>
        <taxon>fabids</taxon>
        <taxon>Rosales</taxon>
        <taxon>Cannabaceae</taxon>
        <taxon>Cannabis</taxon>
    </lineage>
</organism>
<gene>
    <name evidence="1" type="ORF">G4B88_008259</name>
</gene>
<accession>A0A7J6FLG4</accession>
<dbReference type="EMBL" id="JAATIQ010000195">
    <property type="protein sequence ID" value="KAF4371544.1"/>
    <property type="molecule type" value="Genomic_DNA"/>
</dbReference>
<reference evidence="1 2" key="1">
    <citation type="journal article" date="2020" name="bioRxiv">
        <title>Sequence and annotation of 42 cannabis genomes reveals extensive copy number variation in cannabinoid synthesis and pathogen resistance genes.</title>
        <authorList>
            <person name="Mckernan K.J."/>
            <person name="Helbert Y."/>
            <person name="Kane L.T."/>
            <person name="Ebling H."/>
            <person name="Zhang L."/>
            <person name="Liu B."/>
            <person name="Eaton Z."/>
            <person name="Mclaughlin S."/>
            <person name="Kingan S."/>
            <person name="Baybayan P."/>
            <person name="Concepcion G."/>
            <person name="Jordan M."/>
            <person name="Riva A."/>
            <person name="Barbazuk W."/>
            <person name="Harkins T."/>
        </authorList>
    </citation>
    <scope>NUCLEOTIDE SEQUENCE [LARGE SCALE GENOMIC DNA]</scope>
    <source>
        <strain evidence="2">cv. Jamaican Lion 4</strain>
        <tissue evidence="1">Leaf</tissue>
    </source>
</reference>
<dbReference type="AlphaFoldDB" id="A0A7J6FLG4"/>
<keyword evidence="2" id="KW-1185">Reference proteome</keyword>
<protein>
    <recommendedName>
        <fullName evidence="3">DUF674 domain-containing protein</fullName>
    </recommendedName>
</protein>
<evidence type="ECO:0000313" key="1">
    <source>
        <dbReference type="EMBL" id="KAF4371544.1"/>
    </source>
</evidence>
<evidence type="ECO:0008006" key="3">
    <source>
        <dbReference type="Google" id="ProtNLM"/>
    </source>
</evidence>
<evidence type="ECO:0000313" key="2">
    <source>
        <dbReference type="Proteomes" id="UP000583929"/>
    </source>
</evidence>
<proteinExistence type="predicted"/>